<organism evidence="3 4">
    <name type="scientific">Paenibacillus aurantius</name>
    <dbReference type="NCBI Taxonomy" id="2918900"/>
    <lineage>
        <taxon>Bacteria</taxon>
        <taxon>Bacillati</taxon>
        <taxon>Bacillota</taxon>
        <taxon>Bacilli</taxon>
        <taxon>Bacillales</taxon>
        <taxon>Paenibacillaceae</taxon>
        <taxon>Paenibacillus</taxon>
    </lineage>
</organism>
<dbReference type="KEGG" id="paun:MJA45_12390"/>
<dbReference type="Pfam" id="PF01368">
    <property type="entry name" value="DHH"/>
    <property type="match status" value="1"/>
</dbReference>
<gene>
    <name evidence="3" type="ORF">MJA45_12390</name>
</gene>
<dbReference type="EC" id="3.1.3.7" evidence="3"/>
<proteinExistence type="predicted"/>
<dbReference type="EMBL" id="CP130318">
    <property type="protein sequence ID" value="WNQ13776.1"/>
    <property type="molecule type" value="Genomic_DNA"/>
</dbReference>
<dbReference type="PANTHER" id="PTHR47618">
    <property type="entry name" value="BIFUNCTIONAL OLIGORIBONUCLEASE AND PAP PHOSPHATASE NRNA"/>
    <property type="match status" value="1"/>
</dbReference>
<evidence type="ECO:0000313" key="4">
    <source>
        <dbReference type="Proteomes" id="UP001305702"/>
    </source>
</evidence>
<dbReference type="GO" id="GO:0003676">
    <property type="term" value="F:nucleic acid binding"/>
    <property type="evidence" value="ECO:0007669"/>
    <property type="project" value="InterPro"/>
</dbReference>
<evidence type="ECO:0000259" key="1">
    <source>
        <dbReference type="Pfam" id="PF01368"/>
    </source>
</evidence>
<dbReference type="InterPro" id="IPR001667">
    <property type="entry name" value="DDH_dom"/>
</dbReference>
<dbReference type="InterPro" id="IPR038763">
    <property type="entry name" value="DHH_sf"/>
</dbReference>
<protein>
    <submittedName>
        <fullName evidence="3">Bifunctional oligoribonuclease/PAP phosphatase NrnA</fullName>
        <ecNumber evidence="3">3.1.3.7</ecNumber>
    </submittedName>
</protein>
<dbReference type="Proteomes" id="UP001305702">
    <property type="component" value="Chromosome"/>
</dbReference>
<dbReference type="PANTHER" id="PTHR47618:SF1">
    <property type="entry name" value="BIFUNCTIONAL OLIGORIBONUCLEASE AND PAP PHOSPHATASE NRNA"/>
    <property type="match status" value="1"/>
</dbReference>
<dbReference type="AlphaFoldDB" id="A0AA96LH65"/>
<reference evidence="3 4" key="1">
    <citation type="submission" date="2022-02" db="EMBL/GenBank/DDBJ databases">
        <title>Paenibacillus sp. MBLB1776 Whole Genome Shotgun Sequencing.</title>
        <authorList>
            <person name="Hwang C.Y."/>
            <person name="Cho E.-S."/>
            <person name="Seo M.-J."/>
        </authorList>
    </citation>
    <scope>NUCLEOTIDE SEQUENCE [LARGE SCALE GENOMIC DNA]</scope>
    <source>
        <strain evidence="3 4">MBLB1776</strain>
    </source>
</reference>
<dbReference type="InterPro" id="IPR051319">
    <property type="entry name" value="Oligoribo/pAp-PDE_c-di-AMP_PDE"/>
</dbReference>
<dbReference type="RefSeq" id="WP_315607558.1">
    <property type="nucleotide sequence ID" value="NZ_CP130318.1"/>
</dbReference>
<dbReference type="InterPro" id="IPR003156">
    <property type="entry name" value="DHHA1_dom"/>
</dbReference>
<keyword evidence="4" id="KW-1185">Reference proteome</keyword>
<name>A0AA96LH65_9BACL</name>
<accession>A0AA96LH65</accession>
<feature type="domain" description="DDH" evidence="1">
    <location>
        <begin position="25"/>
        <end position="166"/>
    </location>
</feature>
<dbReference type="Gene3D" id="3.90.1640.10">
    <property type="entry name" value="inorganic pyrophosphatase (n-terminal core)"/>
    <property type="match status" value="1"/>
</dbReference>
<dbReference type="GO" id="GO:0008441">
    <property type="term" value="F:3'(2'),5'-bisphosphate nucleotidase activity"/>
    <property type="evidence" value="ECO:0007669"/>
    <property type="project" value="UniProtKB-EC"/>
</dbReference>
<evidence type="ECO:0000313" key="3">
    <source>
        <dbReference type="EMBL" id="WNQ13776.1"/>
    </source>
</evidence>
<dbReference type="Pfam" id="PF02272">
    <property type="entry name" value="DHHA1"/>
    <property type="match status" value="1"/>
</dbReference>
<dbReference type="SUPFAM" id="SSF64182">
    <property type="entry name" value="DHH phosphoesterases"/>
    <property type="match status" value="1"/>
</dbReference>
<dbReference type="Gene3D" id="3.10.310.30">
    <property type="match status" value="1"/>
</dbReference>
<feature type="domain" description="DHHA1" evidence="2">
    <location>
        <begin position="243"/>
        <end position="327"/>
    </location>
</feature>
<evidence type="ECO:0000259" key="2">
    <source>
        <dbReference type="Pfam" id="PF02272"/>
    </source>
</evidence>
<sequence>MKPERPSYDWQLQEAKRFLEEQDDFLVVAHINPDGDAISSTLAVGWMLKQLGKRFVMVNEGKSPDKFDYLWGNSDIADFSVIERKPDFQHVISVDCADYSRIGQVSSIFGEAPSLLNIDHHPTNDYFGTVQLIRPDAAATVEILYELAVVLGIRWEEELASCIYTGLLTDTGGFRYSNTTPNVMRIASEMLGYGVKGSVLAEHLLERMTRSHVALLRKALAQLSFSHEGKIAWIAVSAQDIAEAGASNEDLEGIVNYPRNIEGVEVGILVKEGEGGRFKASLRSAGKVNVAEIAQRFGGGGHVRAAGCSFEGTIESVLDKIVKEVGKALV</sequence>
<keyword evidence="3" id="KW-0378">Hydrolase</keyword>